<reference evidence="1" key="1">
    <citation type="submission" date="2023-03" db="EMBL/GenBank/DDBJ databases">
        <title>Chromosome-level genomes of two armyworms, Mythimna separata and Mythimna loreyi, provide insights into the biosynthesis and reception of sex pheromones.</title>
        <authorList>
            <person name="Zhao H."/>
        </authorList>
    </citation>
    <scope>NUCLEOTIDE SEQUENCE</scope>
    <source>
        <strain evidence="1">BeijingLab</strain>
    </source>
</reference>
<comment type="caution">
    <text evidence="1">The sequence shown here is derived from an EMBL/GenBank/DDBJ whole genome shotgun (WGS) entry which is preliminary data.</text>
</comment>
<keyword evidence="2" id="KW-1185">Reference proteome</keyword>
<protein>
    <submittedName>
        <fullName evidence="1">Uncharacterized protein</fullName>
    </submittedName>
</protein>
<dbReference type="EMBL" id="CM056779">
    <property type="protein sequence ID" value="KAJ8719493.1"/>
    <property type="molecule type" value="Genomic_DNA"/>
</dbReference>
<gene>
    <name evidence="1" type="ORF">PYW08_011668</name>
</gene>
<name>A0ACC2QK31_9NEOP</name>
<sequence length="130" mass="14465">MNVIIKTGFESVKHTISFQPQTMLKGNKLVLAGHIDNARIVTGVKCSCVYNQSGKCKHVAALIYYINNKVSYSKTSSEQQWGKPSIRQFVDCKYSKGRYFQEMFGSVSKTESCGVCNMCGSSFYQACISS</sequence>
<evidence type="ECO:0000313" key="1">
    <source>
        <dbReference type="EMBL" id="KAJ8719493.1"/>
    </source>
</evidence>
<accession>A0ACC2QK31</accession>
<proteinExistence type="predicted"/>
<organism evidence="1 2">
    <name type="scientific">Mythimna loreyi</name>
    <dbReference type="NCBI Taxonomy" id="667449"/>
    <lineage>
        <taxon>Eukaryota</taxon>
        <taxon>Metazoa</taxon>
        <taxon>Ecdysozoa</taxon>
        <taxon>Arthropoda</taxon>
        <taxon>Hexapoda</taxon>
        <taxon>Insecta</taxon>
        <taxon>Pterygota</taxon>
        <taxon>Neoptera</taxon>
        <taxon>Endopterygota</taxon>
        <taxon>Lepidoptera</taxon>
        <taxon>Glossata</taxon>
        <taxon>Ditrysia</taxon>
        <taxon>Noctuoidea</taxon>
        <taxon>Noctuidae</taxon>
        <taxon>Noctuinae</taxon>
        <taxon>Hadenini</taxon>
        <taxon>Mythimna</taxon>
    </lineage>
</organism>
<evidence type="ECO:0000313" key="2">
    <source>
        <dbReference type="Proteomes" id="UP001231649"/>
    </source>
</evidence>
<dbReference type="Proteomes" id="UP001231649">
    <property type="component" value="Chromosome 3"/>
</dbReference>